<protein>
    <recommendedName>
        <fullName evidence="9">Outer membrane lipoprotein carrier protein LolA</fullName>
    </recommendedName>
</protein>
<proteinExistence type="predicted"/>
<feature type="compositionally biased region" description="Low complexity" evidence="5">
    <location>
        <begin position="206"/>
        <end position="216"/>
    </location>
</feature>
<reference evidence="7 8" key="1">
    <citation type="submission" date="2016-10" db="EMBL/GenBank/DDBJ databases">
        <authorList>
            <person name="de Groot N.N."/>
        </authorList>
    </citation>
    <scope>NUCLEOTIDE SEQUENCE [LARGE SCALE GENOMIC DNA]</scope>
    <source>
        <strain evidence="7 8">CGMCC 1.6848</strain>
    </source>
</reference>
<evidence type="ECO:0000256" key="3">
    <source>
        <dbReference type="ARBA" id="ARBA00022729"/>
    </source>
</evidence>
<keyword evidence="4" id="KW-0653">Protein transport</keyword>
<dbReference type="Proteomes" id="UP000199040">
    <property type="component" value="Unassembled WGS sequence"/>
</dbReference>
<sequence>MNRLTCGLLLAMMPLLAQAATPEEWQTWQADTPAFQSRVEQSRWLPEAETRVHADGELLYTPTQSLAWQWVTPQPRIVALDMTGQFVELTPDVPELSVVPLSETDDGLPEERQVIRLLFQLLQGNLSALRERYHLLLDGEREDWQLILLPRDRSEGALKKVAVEGGRFIESLQFVSAQDNELSLTLSDPQPPVEARGAQLLAESLTTDTIDSTDTTMQGDDSPDHSASAGPAASDD</sequence>
<evidence type="ECO:0008006" key="9">
    <source>
        <dbReference type="Google" id="ProtNLM"/>
    </source>
</evidence>
<dbReference type="STRING" id="442341.SAMN04487959_101125"/>
<keyword evidence="2" id="KW-0813">Transport</keyword>
<keyword evidence="3 6" id="KW-0732">Signal</keyword>
<evidence type="ECO:0000256" key="1">
    <source>
        <dbReference type="ARBA" id="ARBA00011245"/>
    </source>
</evidence>
<evidence type="ECO:0000256" key="6">
    <source>
        <dbReference type="SAM" id="SignalP"/>
    </source>
</evidence>
<dbReference type="SUPFAM" id="SSF89392">
    <property type="entry name" value="Prokaryotic lipoproteins and lipoprotein localization factors"/>
    <property type="match status" value="1"/>
</dbReference>
<evidence type="ECO:0000313" key="7">
    <source>
        <dbReference type="EMBL" id="SFH18235.1"/>
    </source>
</evidence>
<feature type="region of interest" description="Disordered" evidence="5">
    <location>
        <begin position="185"/>
        <end position="236"/>
    </location>
</feature>
<dbReference type="GO" id="GO:0015031">
    <property type="term" value="P:protein transport"/>
    <property type="evidence" value="ECO:0007669"/>
    <property type="project" value="UniProtKB-KW"/>
</dbReference>
<evidence type="ECO:0000313" key="8">
    <source>
        <dbReference type="Proteomes" id="UP000199040"/>
    </source>
</evidence>
<name>A0A1I2XXW2_9GAMM</name>
<organism evidence="7 8">
    <name type="scientific">Modicisalibacter xianhensis</name>
    <dbReference type="NCBI Taxonomy" id="442341"/>
    <lineage>
        <taxon>Bacteria</taxon>
        <taxon>Pseudomonadati</taxon>
        <taxon>Pseudomonadota</taxon>
        <taxon>Gammaproteobacteria</taxon>
        <taxon>Oceanospirillales</taxon>
        <taxon>Halomonadaceae</taxon>
        <taxon>Modicisalibacter</taxon>
    </lineage>
</organism>
<dbReference type="AlphaFoldDB" id="A0A1I2XXW2"/>
<evidence type="ECO:0000256" key="5">
    <source>
        <dbReference type="SAM" id="MobiDB-lite"/>
    </source>
</evidence>
<gene>
    <name evidence="7" type="ORF">SAMN04487959_101125</name>
</gene>
<dbReference type="EMBL" id="FOPY01000001">
    <property type="protein sequence ID" value="SFH18235.1"/>
    <property type="molecule type" value="Genomic_DNA"/>
</dbReference>
<dbReference type="InterPro" id="IPR029046">
    <property type="entry name" value="LolA/LolB/LppX"/>
</dbReference>
<evidence type="ECO:0000256" key="4">
    <source>
        <dbReference type="ARBA" id="ARBA00022927"/>
    </source>
</evidence>
<dbReference type="RefSeq" id="WP_092842707.1">
    <property type="nucleotide sequence ID" value="NZ_FOPY01000001.1"/>
</dbReference>
<comment type="subunit">
    <text evidence="1">Monomer.</text>
</comment>
<feature type="signal peptide" evidence="6">
    <location>
        <begin position="1"/>
        <end position="19"/>
    </location>
</feature>
<accession>A0A1I2XXW2</accession>
<evidence type="ECO:0000256" key="2">
    <source>
        <dbReference type="ARBA" id="ARBA00022448"/>
    </source>
</evidence>
<keyword evidence="8" id="KW-1185">Reference proteome</keyword>
<dbReference type="Gene3D" id="2.50.20.10">
    <property type="entry name" value="Lipoprotein localisation LolA/LolB/LppX"/>
    <property type="match status" value="1"/>
</dbReference>
<feature type="chain" id="PRO_5011475756" description="Outer membrane lipoprotein carrier protein LolA" evidence="6">
    <location>
        <begin position="20"/>
        <end position="236"/>
    </location>
</feature>